<name>A0A916VDB8_9FIRM</name>
<accession>A0A916VDB8</accession>
<dbReference type="EMBL" id="BLYI01000043">
    <property type="protein sequence ID" value="GFO85630.1"/>
    <property type="molecule type" value="Genomic_DNA"/>
</dbReference>
<organism evidence="1 2">
    <name type="scientific">Anaerostipes butyraticus</name>
    <dbReference type="NCBI Taxonomy" id="645466"/>
    <lineage>
        <taxon>Bacteria</taxon>
        <taxon>Bacillati</taxon>
        <taxon>Bacillota</taxon>
        <taxon>Clostridia</taxon>
        <taxon>Lachnospirales</taxon>
        <taxon>Lachnospiraceae</taxon>
        <taxon>Anaerostipes</taxon>
    </lineage>
</organism>
<sequence length="308" mass="35870">MIDFIKFVNSDTVRNHLQQIRYQPTALEAAWLTWQCETISIEEKYTAWQEIIETLPDCPTGSLTMGLKAKYRDSTHTFLQAYIAQQEELVSTFYQTNEPAVYYAKYQILPKGERFWREYRSIERSFPSLETCLQAVPKDEGKLFHITIYKENLNGDFLTAARFLPDHRLAFVDARPGSMCAVNMGKDKWVLYTGVLYFPGTTSISIQKNFPLPFHSGDFLYNPNMPEGRFCGGIFVTAETELHDTYGFFLRDDKPDTIVPLVPNLLDCEYYPVDALPESYRILPLLINFLKIKYDAWYYWSNYTDSID</sequence>
<comment type="caution">
    <text evidence="1">The sequence shown here is derived from an EMBL/GenBank/DDBJ whole genome shotgun (WGS) entry which is preliminary data.</text>
</comment>
<evidence type="ECO:0000313" key="2">
    <source>
        <dbReference type="Proteomes" id="UP000613208"/>
    </source>
</evidence>
<keyword evidence="2" id="KW-1185">Reference proteome</keyword>
<dbReference type="AlphaFoldDB" id="A0A916VDB8"/>
<protein>
    <submittedName>
        <fullName evidence="1">Uncharacterized protein</fullName>
    </submittedName>
</protein>
<dbReference type="Proteomes" id="UP000613208">
    <property type="component" value="Unassembled WGS sequence"/>
</dbReference>
<proteinExistence type="predicted"/>
<evidence type="ECO:0000313" key="1">
    <source>
        <dbReference type="EMBL" id="GFO85630.1"/>
    </source>
</evidence>
<dbReference type="RefSeq" id="WP_201311330.1">
    <property type="nucleotide sequence ID" value="NZ_BLYI01000043.1"/>
</dbReference>
<reference evidence="1" key="1">
    <citation type="submission" date="2020-06" db="EMBL/GenBank/DDBJ databases">
        <title>Characterization of fructooligosaccharide metabolism and fructooligosaccharide-degrading enzymes in human commensal butyrate producers.</title>
        <authorList>
            <person name="Tanno H."/>
            <person name="Fujii T."/>
            <person name="Hirano K."/>
            <person name="Maeno S."/>
            <person name="Tonozuka T."/>
            <person name="Sakamoto M."/>
            <person name="Ohkuma M."/>
            <person name="Tochio T."/>
            <person name="Endo A."/>
        </authorList>
    </citation>
    <scope>NUCLEOTIDE SEQUENCE</scope>
    <source>
        <strain evidence="1">JCM 17466</strain>
    </source>
</reference>
<gene>
    <name evidence="1" type="ORF">ANBU17_19770</name>
</gene>